<dbReference type="AlphaFoldDB" id="A0A0E9V4R4"/>
<proteinExistence type="predicted"/>
<name>A0A0E9V4R4_ANGAN</name>
<accession>A0A0E9V4R4</accession>
<organism evidence="1">
    <name type="scientific">Anguilla anguilla</name>
    <name type="common">European freshwater eel</name>
    <name type="synonym">Muraena anguilla</name>
    <dbReference type="NCBI Taxonomy" id="7936"/>
    <lineage>
        <taxon>Eukaryota</taxon>
        <taxon>Metazoa</taxon>
        <taxon>Chordata</taxon>
        <taxon>Craniata</taxon>
        <taxon>Vertebrata</taxon>
        <taxon>Euteleostomi</taxon>
        <taxon>Actinopterygii</taxon>
        <taxon>Neopterygii</taxon>
        <taxon>Teleostei</taxon>
        <taxon>Anguilliformes</taxon>
        <taxon>Anguillidae</taxon>
        <taxon>Anguilla</taxon>
    </lineage>
</organism>
<sequence length="66" mass="7699">MLKLSLSWHNRQVCFQSIRRRDSVYVDHELVCDCSHSALQSGFNLVMTHPRCVNEITLSLNNKNPR</sequence>
<protein>
    <submittedName>
        <fullName evidence="1">Uncharacterized protein</fullName>
    </submittedName>
</protein>
<evidence type="ECO:0000313" key="1">
    <source>
        <dbReference type="EMBL" id="JAH73037.1"/>
    </source>
</evidence>
<dbReference type="EMBL" id="GBXM01035540">
    <property type="protein sequence ID" value="JAH73037.1"/>
    <property type="molecule type" value="Transcribed_RNA"/>
</dbReference>
<reference evidence="1" key="2">
    <citation type="journal article" date="2015" name="Fish Shellfish Immunol.">
        <title>Early steps in the European eel (Anguilla anguilla)-Vibrio vulnificus interaction in the gills: Role of the RtxA13 toxin.</title>
        <authorList>
            <person name="Callol A."/>
            <person name="Pajuelo D."/>
            <person name="Ebbesson L."/>
            <person name="Teles M."/>
            <person name="MacKenzie S."/>
            <person name="Amaro C."/>
        </authorList>
    </citation>
    <scope>NUCLEOTIDE SEQUENCE</scope>
</reference>
<reference evidence="1" key="1">
    <citation type="submission" date="2014-11" db="EMBL/GenBank/DDBJ databases">
        <authorList>
            <person name="Amaro Gonzalez C."/>
        </authorList>
    </citation>
    <scope>NUCLEOTIDE SEQUENCE</scope>
</reference>